<evidence type="ECO:0000313" key="2">
    <source>
        <dbReference type="Proteomes" id="UP001638806"/>
    </source>
</evidence>
<organism evidence="1 2">
    <name type="scientific">Purpureocillium lilacinum</name>
    <name type="common">Paecilomyces lilacinus</name>
    <dbReference type="NCBI Taxonomy" id="33203"/>
    <lineage>
        <taxon>Eukaryota</taxon>
        <taxon>Fungi</taxon>
        <taxon>Dikarya</taxon>
        <taxon>Ascomycota</taxon>
        <taxon>Pezizomycotina</taxon>
        <taxon>Sordariomycetes</taxon>
        <taxon>Hypocreomycetidae</taxon>
        <taxon>Hypocreales</taxon>
        <taxon>Ophiocordycipitaceae</taxon>
        <taxon>Purpureocillium</taxon>
    </lineage>
</organism>
<keyword evidence="2" id="KW-1185">Reference proteome</keyword>
<proteinExistence type="predicted"/>
<sequence>MAPRPESAVAWDNDLTSRLDGRAFIFFVQSTASRIAGHFRDDAWGHIVPQLVHANPAIRHAVNALVGLDRAFWNTASTTESPTQEMRAFSTKHYIHALNHFRRLLSSPRPTPTITMAYHIKYCSPGNVPLESIDESATFQEAFSRLEDMLAQLQARLQSTAGFDVRGIFILKIRVKLNRILSLGCLYAEESIYDAYLDDFRDILRMCRFLGSTYVHENMITSVLLDEGILQPLNHVAKLCRDGHTRHAAIAELRKISEQRNTHSVYVVLKMVERCVALEEDSLGESSRCSDIPEWRRIHSCGFDGPQSLELRHVRVIFKSLPNGADGDWGSREETISW</sequence>
<evidence type="ECO:0000313" key="1">
    <source>
        <dbReference type="EMBL" id="KAL3952390.1"/>
    </source>
</evidence>
<comment type="caution">
    <text evidence="1">The sequence shown here is derived from an EMBL/GenBank/DDBJ whole genome shotgun (WGS) entry which is preliminary data.</text>
</comment>
<protein>
    <submittedName>
        <fullName evidence="1">Uncharacterized protein</fullName>
    </submittedName>
</protein>
<name>A0ACC4D7T6_PURLI</name>
<dbReference type="EMBL" id="JBGNUJ010000012">
    <property type="protein sequence ID" value="KAL3952390.1"/>
    <property type="molecule type" value="Genomic_DNA"/>
</dbReference>
<dbReference type="Proteomes" id="UP001638806">
    <property type="component" value="Unassembled WGS sequence"/>
</dbReference>
<accession>A0ACC4D7T6</accession>
<reference evidence="1" key="1">
    <citation type="submission" date="2024-12" db="EMBL/GenBank/DDBJ databases">
        <title>Comparative genomics and development of molecular markers within Purpureocillium lilacinum and among Purpureocillium species.</title>
        <authorList>
            <person name="Yeh Z.-Y."/>
            <person name="Ni N.-T."/>
            <person name="Lo P.-H."/>
            <person name="Mushyakhwo K."/>
            <person name="Lin C.-F."/>
            <person name="Nai Y.-S."/>
        </authorList>
    </citation>
    <scope>NUCLEOTIDE SEQUENCE</scope>
    <source>
        <strain evidence="1">NCHU-NPUST-175</strain>
    </source>
</reference>
<gene>
    <name evidence="1" type="ORF">ACCO45_012333</name>
</gene>